<dbReference type="NCBIfam" id="NF010372">
    <property type="entry name" value="PRK13798.1"/>
    <property type="match status" value="1"/>
</dbReference>
<dbReference type="EC" id="4.1.1.97" evidence="3"/>
<evidence type="ECO:0000256" key="3">
    <source>
        <dbReference type="ARBA" id="ARBA00012257"/>
    </source>
</evidence>
<evidence type="ECO:0000256" key="6">
    <source>
        <dbReference type="ARBA" id="ARBA00023239"/>
    </source>
</evidence>
<evidence type="ECO:0000259" key="7">
    <source>
        <dbReference type="Pfam" id="PF09349"/>
    </source>
</evidence>
<evidence type="ECO:0000256" key="2">
    <source>
        <dbReference type="ARBA" id="ARBA00004754"/>
    </source>
</evidence>
<protein>
    <recommendedName>
        <fullName evidence="3">2-oxo-4-hydroxy-4-carboxy-5-ureidoimidazoline decarboxylase</fullName>
        <ecNumber evidence="3">4.1.1.97</ecNumber>
    </recommendedName>
</protein>
<dbReference type="PANTHER" id="PTHR43466:SF1">
    <property type="entry name" value="2-OXO-4-HYDROXY-4-CARBOXY-5-UREIDOIMIDAZOLINE DECARBOXYLASE-RELATED"/>
    <property type="match status" value="1"/>
</dbReference>
<reference evidence="9" key="1">
    <citation type="journal article" date="2019" name="Int. J. Syst. Evol. Microbiol.">
        <title>The Global Catalogue of Microorganisms (GCM) 10K type strain sequencing project: providing services to taxonomists for standard genome sequencing and annotation.</title>
        <authorList>
            <consortium name="The Broad Institute Genomics Platform"/>
            <consortium name="The Broad Institute Genome Sequencing Center for Infectious Disease"/>
            <person name="Wu L."/>
            <person name="Ma J."/>
        </authorList>
    </citation>
    <scope>NUCLEOTIDE SEQUENCE [LARGE SCALE GENOMIC DNA]</scope>
    <source>
        <strain evidence="9">CGMCC 1.3685</strain>
    </source>
</reference>
<sequence>MNLEDFNNLSQGQAAAILRPCLDVERWINDIVASRPYSSNDELLATGYRSAQSLNEAETTAALAHHPRIGERADGNSAEAHLSRGEQADLQLNDDITAQLSAANRAYEARFNRVFLIRAAGRSSAEILSECERRLGNADDIEAREVAEQLSAIALLRLENAISN</sequence>
<gene>
    <name evidence="8" type="ORF">GCM10007173_07620</name>
</gene>
<dbReference type="NCBIfam" id="TIGR03180">
    <property type="entry name" value="UraD_2"/>
    <property type="match status" value="1"/>
</dbReference>
<dbReference type="InterPro" id="IPR017595">
    <property type="entry name" value="OHCU_decarboxylase-2"/>
</dbReference>
<evidence type="ECO:0000256" key="4">
    <source>
        <dbReference type="ARBA" id="ARBA00022631"/>
    </source>
</evidence>
<comment type="pathway">
    <text evidence="2">Purine metabolism; urate degradation; (S)-allantoin from urate: step 3/3.</text>
</comment>
<dbReference type="Pfam" id="PF09349">
    <property type="entry name" value="OHCU_decarbox"/>
    <property type="match status" value="1"/>
</dbReference>
<accession>A0ABQ2DAN4</accession>
<organism evidence="8 9">
    <name type="scientific">Glutamicibacter ardleyensis</name>
    <dbReference type="NCBI Taxonomy" id="225894"/>
    <lineage>
        <taxon>Bacteria</taxon>
        <taxon>Bacillati</taxon>
        <taxon>Actinomycetota</taxon>
        <taxon>Actinomycetes</taxon>
        <taxon>Micrococcales</taxon>
        <taxon>Micrococcaceae</taxon>
        <taxon>Glutamicibacter</taxon>
    </lineage>
</organism>
<feature type="domain" description="Oxo-4-hydroxy-4-carboxy-5-ureidoimidazoline decarboxylase" evidence="7">
    <location>
        <begin position="7"/>
        <end position="159"/>
    </location>
</feature>
<dbReference type="Proteomes" id="UP000606115">
    <property type="component" value="Unassembled WGS sequence"/>
</dbReference>
<dbReference type="EMBL" id="BMKX01000001">
    <property type="protein sequence ID" value="GGJ51545.1"/>
    <property type="molecule type" value="Genomic_DNA"/>
</dbReference>
<dbReference type="InterPro" id="IPR018020">
    <property type="entry name" value="OHCU_decarboxylase"/>
</dbReference>
<dbReference type="SUPFAM" id="SSF158694">
    <property type="entry name" value="UraD-Like"/>
    <property type="match status" value="1"/>
</dbReference>
<evidence type="ECO:0000313" key="9">
    <source>
        <dbReference type="Proteomes" id="UP000606115"/>
    </source>
</evidence>
<dbReference type="RefSeq" id="WP_188683836.1">
    <property type="nucleotide sequence ID" value="NZ_BMKX01000001.1"/>
</dbReference>
<evidence type="ECO:0000313" key="8">
    <source>
        <dbReference type="EMBL" id="GGJ51545.1"/>
    </source>
</evidence>
<comment type="catalytic activity">
    <reaction evidence="1">
        <text>5-hydroxy-2-oxo-4-ureido-2,5-dihydro-1H-imidazole-5-carboxylate + H(+) = (S)-allantoin + CO2</text>
        <dbReference type="Rhea" id="RHEA:26301"/>
        <dbReference type="ChEBI" id="CHEBI:15378"/>
        <dbReference type="ChEBI" id="CHEBI:15678"/>
        <dbReference type="ChEBI" id="CHEBI:16526"/>
        <dbReference type="ChEBI" id="CHEBI:58639"/>
        <dbReference type="EC" id="4.1.1.97"/>
    </reaction>
</comment>
<name>A0ABQ2DAN4_9MICC</name>
<dbReference type="InterPro" id="IPR036778">
    <property type="entry name" value="OHCU_decarboxylase_sf"/>
</dbReference>
<keyword evidence="6" id="KW-0456">Lyase</keyword>
<proteinExistence type="predicted"/>
<dbReference type="GeneID" id="303303155"/>
<keyword evidence="9" id="KW-1185">Reference proteome</keyword>
<dbReference type="PANTHER" id="PTHR43466">
    <property type="entry name" value="2-OXO-4-HYDROXY-4-CARBOXY-5-UREIDOIMIDAZOLINE DECARBOXYLASE-RELATED"/>
    <property type="match status" value="1"/>
</dbReference>
<keyword evidence="4" id="KW-0659">Purine metabolism</keyword>
<keyword evidence="5" id="KW-0210">Decarboxylase</keyword>
<evidence type="ECO:0000256" key="1">
    <source>
        <dbReference type="ARBA" id="ARBA00001163"/>
    </source>
</evidence>
<comment type="caution">
    <text evidence="8">The sequence shown here is derived from an EMBL/GenBank/DDBJ whole genome shotgun (WGS) entry which is preliminary data.</text>
</comment>
<evidence type="ECO:0000256" key="5">
    <source>
        <dbReference type="ARBA" id="ARBA00022793"/>
    </source>
</evidence>
<dbReference type="Gene3D" id="1.10.3330.10">
    <property type="entry name" value="Oxo-4-hydroxy-4-carboxy-5-ureidoimidazoline decarboxylase"/>
    <property type="match status" value="1"/>
</dbReference>